<proteinExistence type="inferred from homology"/>
<dbReference type="GO" id="GO:0000049">
    <property type="term" value="F:tRNA binding"/>
    <property type="evidence" value="ECO:0007669"/>
    <property type="project" value="UniProtKB-UniRule"/>
</dbReference>
<keyword evidence="11" id="KW-1185">Reference proteome</keyword>
<keyword evidence="2 7" id="KW-0820">tRNA-binding</keyword>
<feature type="binding site" evidence="7">
    <location>
        <position position="52"/>
    </location>
    <ligand>
        <name>tRNA</name>
        <dbReference type="ChEBI" id="CHEBI:17843"/>
    </ligand>
</feature>
<accession>A0A120MZD8</accession>
<evidence type="ECO:0000256" key="1">
    <source>
        <dbReference type="ARBA" id="ARBA00013260"/>
    </source>
</evidence>
<dbReference type="AlphaFoldDB" id="A0A120MZD8"/>
<dbReference type="InterPro" id="IPR018171">
    <property type="entry name" value="Pept_tRNA_hydro_CS"/>
</dbReference>
<comment type="function">
    <text evidence="7">Hydrolyzes ribosome-free peptidyl-tRNAs (with 1 or more amino acids incorporated), which drop off the ribosome during protein synthesis, or as a result of ribosome stalling.</text>
</comment>
<dbReference type="PROSITE" id="PS01195">
    <property type="entry name" value="PEPT_TRNA_HYDROL_1"/>
    <property type="match status" value="1"/>
</dbReference>
<keyword evidence="4 7" id="KW-0694">RNA-binding</keyword>
<dbReference type="KEGG" id="hhk:HH1059_24020"/>
<sequence>MMRLWYRFRQLVRRAAETPAAKSQPKASDPPVQGQEGEFRLIVGLGNPGAKYEGTRHNAGFWFIEELLRRHGGELRLEKKFSGVTGRVNIDGYTCRLLEPTTFMNHSGNSIGAMANYYNIPVQSILVAHDELDLPPGTVRIKRGGGHGGHKGLRHTQATLGSAEFARVRIGVGHPGHRDGVVSHVLSQPSKAERRQLEVAVEEAAEVLPWLLAGDWDRACRQLHG</sequence>
<gene>
    <name evidence="7 10" type="primary">pth</name>
    <name evidence="10" type="ORF">HH1059_24020</name>
</gene>
<comment type="caution">
    <text evidence="7">Lacks conserved residue(s) required for the propagation of feature annotation.</text>
</comment>
<feature type="binding site" evidence="7">
    <location>
        <position position="103"/>
    </location>
    <ligand>
        <name>tRNA</name>
        <dbReference type="ChEBI" id="CHEBI:17843"/>
    </ligand>
</feature>
<dbReference type="Proteomes" id="UP000218890">
    <property type="component" value="Chromosome"/>
</dbReference>
<dbReference type="GO" id="GO:0072344">
    <property type="term" value="P:rescue of stalled ribosome"/>
    <property type="evidence" value="ECO:0007669"/>
    <property type="project" value="UniProtKB-UniRule"/>
</dbReference>
<feature type="site" description="Stabilizes the basic form of H active site to accept a proton" evidence="7">
    <location>
        <position position="130"/>
    </location>
</feature>
<dbReference type="EMBL" id="AP017372">
    <property type="protein sequence ID" value="BAU56473.2"/>
    <property type="molecule type" value="Genomic_DNA"/>
</dbReference>
<evidence type="ECO:0000256" key="7">
    <source>
        <dbReference type="HAMAP-Rule" id="MF_00083"/>
    </source>
</evidence>
<evidence type="ECO:0000256" key="4">
    <source>
        <dbReference type="ARBA" id="ARBA00022884"/>
    </source>
</evidence>
<dbReference type="EC" id="3.1.1.29" evidence="1 7"/>
<protein>
    <recommendedName>
        <fullName evidence="6 7">Peptidyl-tRNA hydrolase</fullName>
        <shortName evidence="7">Pth</shortName>
        <ecNumber evidence="1 7">3.1.1.29</ecNumber>
    </recommendedName>
</protein>
<comment type="function">
    <text evidence="7">Catalyzes the release of premature peptidyl moieties from peptidyl-tRNA molecules trapped in stalled 50S ribosomal subunits, and thus maintains levels of free tRNAs and 50S ribosomes.</text>
</comment>
<evidence type="ECO:0000256" key="8">
    <source>
        <dbReference type="RuleBase" id="RU000673"/>
    </source>
</evidence>
<evidence type="ECO:0000313" key="11">
    <source>
        <dbReference type="Proteomes" id="UP000218890"/>
    </source>
</evidence>
<feature type="site" description="Discriminates between blocked and unblocked aminoacyl-tRNA" evidence="7">
    <location>
        <position position="47"/>
    </location>
</feature>
<dbReference type="FunFam" id="3.40.50.1470:FF:000001">
    <property type="entry name" value="Peptidyl-tRNA hydrolase"/>
    <property type="match status" value="1"/>
</dbReference>
<evidence type="ECO:0000256" key="9">
    <source>
        <dbReference type="RuleBase" id="RU004320"/>
    </source>
</evidence>
<evidence type="ECO:0000313" key="10">
    <source>
        <dbReference type="EMBL" id="BAU56473.2"/>
    </source>
</evidence>
<dbReference type="Gene3D" id="3.40.50.1470">
    <property type="entry name" value="Peptidyl-tRNA hydrolase"/>
    <property type="match status" value="1"/>
</dbReference>
<keyword evidence="7" id="KW-0963">Cytoplasm</keyword>
<dbReference type="GO" id="GO:0004045">
    <property type="term" value="F:peptidyl-tRNA hydrolase activity"/>
    <property type="evidence" value="ECO:0007669"/>
    <property type="project" value="UniProtKB-UniRule"/>
</dbReference>
<dbReference type="InterPro" id="IPR036416">
    <property type="entry name" value="Pept_tRNA_hydro_sf"/>
</dbReference>
<dbReference type="PANTHER" id="PTHR17224:SF1">
    <property type="entry name" value="PEPTIDYL-TRNA HYDROLASE"/>
    <property type="match status" value="1"/>
</dbReference>
<dbReference type="SUPFAM" id="SSF53178">
    <property type="entry name" value="Peptidyl-tRNA hydrolase-like"/>
    <property type="match status" value="1"/>
</dbReference>
<evidence type="ECO:0000256" key="2">
    <source>
        <dbReference type="ARBA" id="ARBA00022555"/>
    </source>
</evidence>
<dbReference type="CDD" id="cd00462">
    <property type="entry name" value="PTH"/>
    <property type="match status" value="1"/>
</dbReference>
<dbReference type="NCBIfam" id="TIGR00447">
    <property type="entry name" value="pth"/>
    <property type="match status" value="1"/>
</dbReference>
<feature type="binding site" evidence="7">
    <location>
        <position position="105"/>
    </location>
    <ligand>
        <name>tRNA</name>
        <dbReference type="ChEBI" id="CHEBI:17843"/>
    </ligand>
</feature>
<name>A0A120MZD8_HALHR</name>
<evidence type="ECO:0000256" key="6">
    <source>
        <dbReference type="ARBA" id="ARBA00050038"/>
    </source>
</evidence>
<dbReference type="Pfam" id="PF01195">
    <property type="entry name" value="Pept_tRNA_hydro"/>
    <property type="match status" value="1"/>
</dbReference>
<dbReference type="GO" id="GO:0006515">
    <property type="term" value="P:protein quality control for misfolded or incompletely synthesized proteins"/>
    <property type="evidence" value="ECO:0007669"/>
    <property type="project" value="UniProtKB-UniRule"/>
</dbReference>
<evidence type="ECO:0000256" key="3">
    <source>
        <dbReference type="ARBA" id="ARBA00022801"/>
    </source>
</evidence>
<comment type="similarity">
    <text evidence="5 7 9">Belongs to the PTH family.</text>
</comment>
<dbReference type="InterPro" id="IPR001328">
    <property type="entry name" value="Pept_tRNA_hydro"/>
</dbReference>
<evidence type="ECO:0000256" key="5">
    <source>
        <dbReference type="ARBA" id="ARBA00038063"/>
    </source>
</evidence>
<dbReference type="HAMAP" id="MF_00083">
    <property type="entry name" value="Pept_tRNA_hydro_bact"/>
    <property type="match status" value="1"/>
</dbReference>
<dbReference type="PANTHER" id="PTHR17224">
    <property type="entry name" value="PEPTIDYL-TRNA HYDROLASE"/>
    <property type="match status" value="1"/>
</dbReference>
<comment type="subunit">
    <text evidence="7">Monomer.</text>
</comment>
<dbReference type="GO" id="GO:0005737">
    <property type="term" value="C:cytoplasm"/>
    <property type="evidence" value="ECO:0007669"/>
    <property type="project" value="UniProtKB-SubCell"/>
</dbReference>
<organism evidence="10 11">
    <name type="scientific">Halorhodospira halochloris</name>
    <name type="common">Ectothiorhodospira halochloris</name>
    <dbReference type="NCBI Taxonomy" id="1052"/>
    <lineage>
        <taxon>Bacteria</taxon>
        <taxon>Pseudomonadati</taxon>
        <taxon>Pseudomonadota</taxon>
        <taxon>Gammaproteobacteria</taxon>
        <taxon>Chromatiales</taxon>
        <taxon>Ectothiorhodospiraceae</taxon>
        <taxon>Halorhodospira</taxon>
    </lineage>
</organism>
<keyword evidence="3 7" id="KW-0378">Hydrolase</keyword>
<feature type="active site" description="Proton acceptor" evidence="7">
    <location>
        <position position="57"/>
    </location>
</feature>
<reference evidence="10" key="1">
    <citation type="submission" date="2016-02" db="EMBL/GenBank/DDBJ databases">
        <title>Halorhodospira halochloris DSM-1059 complete genome, version 2.</title>
        <authorList>
            <person name="Tsukatani Y."/>
        </authorList>
    </citation>
    <scope>NUCLEOTIDE SEQUENCE</scope>
    <source>
        <strain evidence="10">DSM 1059</strain>
    </source>
</reference>
<comment type="catalytic activity">
    <reaction evidence="7 8">
        <text>an N-acyl-L-alpha-aminoacyl-tRNA + H2O = an N-acyl-L-amino acid + a tRNA + H(+)</text>
        <dbReference type="Rhea" id="RHEA:54448"/>
        <dbReference type="Rhea" id="RHEA-COMP:10123"/>
        <dbReference type="Rhea" id="RHEA-COMP:13883"/>
        <dbReference type="ChEBI" id="CHEBI:15377"/>
        <dbReference type="ChEBI" id="CHEBI:15378"/>
        <dbReference type="ChEBI" id="CHEBI:59874"/>
        <dbReference type="ChEBI" id="CHEBI:78442"/>
        <dbReference type="ChEBI" id="CHEBI:138191"/>
        <dbReference type="EC" id="3.1.1.29"/>
    </reaction>
</comment>
<comment type="subcellular location">
    <subcellularLocation>
        <location evidence="7">Cytoplasm</location>
    </subcellularLocation>
</comment>